<evidence type="ECO:0000256" key="1">
    <source>
        <dbReference type="ARBA" id="ARBA00010692"/>
    </source>
</evidence>
<dbReference type="AlphaFoldDB" id="A0A1S8D597"/>
<evidence type="ECO:0000313" key="4">
    <source>
        <dbReference type="EMBL" id="ONH83526.1"/>
    </source>
</evidence>
<evidence type="ECO:0000313" key="5">
    <source>
        <dbReference type="EMBL" id="SUE38116.1"/>
    </source>
</evidence>
<organism evidence="4 6">
    <name type="scientific">Roseomonas mucosa</name>
    <dbReference type="NCBI Taxonomy" id="207340"/>
    <lineage>
        <taxon>Bacteria</taxon>
        <taxon>Pseudomonadati</taxon>
        <taxon>Pseudomonadota</taxon>
        <taxon>Alphaproteobacteria</taxon>
        <taxon>Acetobacterales</taxon>
        <taxon>Roseomonadaceae</taxon>
        <taxon>Roseomonas</taxon>
    </lineage>
</organism>
<keyword evidence="2" id="KW-0813">Transport</keyword>
<dbReference type="EMBL" id="UGVN01000001">
    <property type="protein sequence ID" value="SUE38116.1"/>
    <property type="molecule type" value="Genomic_DNA"/>
</dbReference>
<evidence type="ECO:0000313" key="7">
    <source>
        <dbReference type="Proteomes" id="UP000254919"/>
    </source>
</evidence>
<keyword evidence="3" id="KW-0812">Transmembrane</keyword>
<dbReference type="GO" id="GO:0005886">
    <property type="term" value="C:plasma membrane"/>
    <property type="evidence" value="ECO:0007669"/>
    <property type="project" value="UniProtKB-SubCell"/>
</dbReference>
<keyword evidence="2" id="KW-1003">Cell membrane</keyword>
<evidence type="ECO:0000313" key="6">
    <source>
        <dbReference type="Proteomes" id="UP000054844"/>
    </source>
</evidence>
<dbReference type="EMBL" id="LLWF02000022">
    <property type="protein sequence ID" value="ONH83526.1"/>
    <property type="molecule type" value="Genomic_DNA"/>
</dbReference>
<dbReference type="RefSeq" id="WP_019461931.1">
    <property type="nucleotide sequence ID" value="NZ_AP031462.1"/>
</dbReference>
<reference evidence="4 6" key="1">
    <citation type="submission" date="2016-12" db="EMBL/GenBank/DDBJ databases">
        <title>Draft genome sequence of Roseomonas mucosa strain AU37, isolated from a peripheral intravenous catheter.</title>
        <authorList>
            <person name="Choudhury M.A."/>
            <person name="Sidjabat H.E."/>
            <person name="Wailan A.M."/>
            <person name="Zhang L."/>
            <person name="Marsh N.M."/>
            <person name="Rickard C.M."/>
            <person name="Davies M."/>
            <person name="Mcmillan D.J."/>
        </authorList>
    </citation>
    <scope>NUCLEOTIDE SEQUENCE [LARGE SCALE GENOMIC DNA]</scope>
    <source>
        <strain evidence="4 6">SAVE376</strain>
    </source>
</reference>
<dbReference type="Gene3D" id="1.10.1760.20">
    <property type="match status" value="1"/>
</dbReference>
<comment type="similarity">
    <text evidence="1 2">Belongs to the BioY family.</text>
</comment>
<evidence type="ECO:0000256" key="3">
    <source>
        <dbReference type="SAM" id="Phobius"/>
    </source>
</evidence>
<dbReference type="Proteomes" id="UP000254919">
    <property type="component" value="Unassembled WGS sequence"/>
</dbReference>
<name>A0A1S8D597_9PROT</name>
<reference evidence="5 7" key="2">
    <citation type="submission" date="2018-06" db="EMBL/GenBank/DDBJ databases">
        <authorList>
            <consortium name="Pathogen Informatics"/>
            <person name="Doyle S."/>
        </authorList>
    </citation>
    <scope>NUCLEOTIDE SEQUENCE [LARGE SCALE GENOMIC DNA]</scope>
    <source>
        <strain evidence="5 7">NCTC13291</strain>
    </source>
</reference>
<dbReference type="GO" id="GO:0015225">
    <property type="term" value="F:biotin transmembrane transporter activity"/>
    <property type="evidence" value="ECO:0007669"/>
    <property type="project" value="UniProtKB-UniRule"/>
</dbReference>
<feature type="transmembrane region" description="Helical" evidence="3">
    <location>
        <begin position="51"/>
        <end position="74"/>
    </location>
</feature>
<protein>
    <recommendedName>
        <fullName evidence="2">Biotin transporter</fullName>
    </recommendedName>
</protein>
<feature type="transmembrane region" description="Helical" evidence="3">
    <location>
        <begin position="150"/>
        <end position="172"/>
    </location>
</feature>
<comment type="subcellular location">
    <subcellularLocation>
        <location evidence="2">Cell membrane</location>
        <topology evidence="2">Multi-pass membrane protein</topology>
    </subcellularLocation>
</comment>
<dbReference type="Pfam" id="PF02632">
    <property type="entry name" value="BioY"/>
    <property type="match status" value="1"/>
</dbReference>
<keyword evidence="6" id="KW-1185">Reference proteome</keyword>
<dbReference type="GeneID" id="99635535"/>
<gene>
    <name evidence="5" type="primary">bioY2</name>
    <name evidence="4" type="ORF">APZ41_008815</name>
    <name evidence="5" type="ORF">NCTC13291_00512</name>
</gene>
<feature type="transmembrane region" description="Helical" evidence="3">
    <location>
        <begin position="20"/>
        <end position="39"/>
    </location>
</feature>
<dbReference type="Proteomes" id="UP000054844">
    <property type="component" value="Unassembled WGS sequence"/>
</dbReference>
<proteinExistence type="inferred from homology"/>
<accession>A0A1S8D597</accession>
<keyword evidence="2 3" id="KW-0472">Membrane</keyword>
<dbReference type="STRING" id="207340.APZ41_008815"/>
<feature type="transmembrane region" description="Helical" evidence="3">
    <location>
        <begin position="122"/>
        <end position="144"/>
    </location>
</feature>
<keyword evidence="3" id="KW-1133">Transmembrane helix</keyword>
<dbReference type="InterPro" id="IPR003784">
    <property type="entry name" value="BioY"/>
</dbReference>
<evidence type="ECO:0000256" key="2">
    <source>
        <dbReference type="PIRNR" id="PIRNR016661"/>
    </source>
</evidence>
<dbReference type="PIRSF" id="PIRSF016661">
    <property type="entry name" value="BioY"/>
    <property type="match status" value="1"/>
</dbReference>
<sequence length="179" mass="17987">MNALLTQARSRGGLLSFARFLGLALIGSGILAASAQVTVPMWPVPATLQSLAVLLLGALGGSRLGAASVALYLAEGAMGLPVFAGGATGLTAFAGPTAGYLLGFLPAAWIAGQASGSWLRGALVLTVAHLALFVPGVAWLAGFAGWEKALMAGFVLFIPGTLVKTGLAFAALRLARRQG</sequence>
<dbReference type="OrthoDB" id="9803495at2"/>
<feature type="transmembrane region" description="Helical" evidence="3">
    <location>
        <begin position="86"/>
        <end position="110"/>
    </location>
</feature>
<dbReference type="PANTHER" id="PTHR34295:SF1">
    <property type="entry name" value="BIOTIN TRANSPORTER BIOY"/>
    <property type="match status" value="1"/>
</dbReference>
<dbReference type="PANTHER" id="PTHR34295">
    <property type="entry name" value="BIOTIN TRANSPORTER BIOY"/>
    <property type="match status" value="1"/>
</dbReference>